<comment type="caution">
    <text evidence="1">The sequence shown here is derived from an EMBL/GenBank/DDBJ whole genome shotgun (WGS) entry which is preliminary data.</text>
</comment>
<evidence type="ECO:0000313" key="1">
    <source>
        <dbReference type="EMBL" id="KAA6403104.1"/>
    </source>
</evidence>
<accession>A0A5J4X7F9</accession>
<dbReference type="Proteomes" id="UP000324800">
    <property type="component" value="Unassembled WGS sequence"/>
</dbReference>
<name>A0A5J4X7F9_9EUKA</name>
<organism evidence="1 2">
    <name type="scientific">Streblomastix strix</name>
    <dbReference type="NCBI Taxonomy" id="222440"/>
    <lineage>
        <taxon>Eukaryota</taxon>
        <taxon>Metamonada</taxon>
        <taxon>Preaxostyla</taxon>
        <taxon>Oxymonadida</taxon>
        <taxon>Streblomastigidae</taxon>
        <taxon>Streblomastix</taxon>
    </lineage>
</organism>
<dbReference type="AlphaFoldDB" id="A0A5J4X7F9"/>
<gene>
    <name evidence="1" type="ORF">EZS28_001372</name>
</gene>
<proteinExistence type="predicted"/>
<sequence>MEIEVNAVIVAVTSQIDPFQQPFQQQVAESSISTKVIRCETPTLSARHRSSIFEETLTPDPSMCRWLLDIISDEEHIVQESFDLVQRTKDVVVDSAVIQLKHQMKHQLETLVF</sequence>
<protein>
    <submittedName>
        <fullName evidence="1">Uncharacterized protein</fullName>
    </submittedName>
</protein>
<evidence type="ECO:0000313" key="2">
    <source>
        <dbReference type="Proteomes" id="UP000324800"/>
    </source>
</evidence>
<dbReference type="EMBL" id="SNRW01000140">
    <property type="protein sequence ID" value="KAA6403104.1"/>
    <property type="molecule type" value="Genomic_DNA"/>
</dbReference>
<reference evidence="1 2" key="1">
    <citation type="submission" date="2019-03" db="EMBL/GenBank/DDBJ databases">
        <title>Single cell metagenomics reveals metabolic interactions within the superorganism composed of flagellate Streblomastix strix and complex community of Bacteroidetes bacteria on its surface.</title>
        <authorList>
            <person name="Treitli S.C."/>
            <person name="Kolisko M."/>
            <person name="Husnik F."/>
            <person name="Keeling P."/>
            <person name="Hampl V."/>
        </authorList>
    </citation>
    <scope>NUCLEOTIDE SEQUENCE [LARGE SCALE GENOMIC DNA]</scope>
    <source>
        <strain evidence="1">ST1C</strain>
    </source>
</reference>